<accession>A0A133VLQ0</accession>
<comment type="caution">
    <text evidence="1">The sequence shown here is derived from an EMBL/GenBank/DDBJ whole genome shotgun (WGS) entry which is preliminary data.</text>
</comment>
<dbReference type="Proteomes" id="UP000070263">
    <property type="component" value="Unassembled WGS sequence"/>
</dbReference>
<evidence type="ECO:0000313" key="1">
    <source>
        <dbReference type="EMBL" id="KXB07386.1"/>
    </source>
</evidence>
<evidence type="ECO:0000313" key="2">
    <source>
        <dbReference type="Proteomes" id="UP000070263"/>
    </source>
</evidence>
<name>A0A133VLQ0_9EURY</name>
<keyword evidence="2" id="KW-1185">Reference proteome</keyword>
<dbReference type="AlphaFoldDB" id="A0A133VLQ0"/>
<dbReference type="EMBL" id="LHYE01000009">
    <property type="protein sequence ID" value="KXB07386.1"/>
    <property type="molecule type" value="Genomic_DNA"/>
</dbReference>
<protein>
    <submittedName>
        <fullName evidence="1">Uncharacterized protein</fullName>
    </submittedName>
</protein>
<gene>
    <name evidence="1" type="ORF">AKJ51_01450</name>
</gene>
<reference evidence="1 2" key="1">
    <citation type="journal article" date="2016" name="Sci. Rep.">
        <title>Metabolic traits of an uncultured archaeal lineage -MSBL1- from brine pools of the Red Sea.</title>
        <authorList>
            <person name="Mwirichia R."/>
            <person name="Alam I."/>
            <person name="Rashid M."/>
            <person name="Vinu M."/>
            <person name="Ba-Alawi W."/>
            <person name="Anthony Kamau A."/>
            <person name="Kamanda Ngugi D."/>
            <person name="Goker M."/>
            <person name="Klenk H.P."/>
            <person name="Bajic V."/>
            <person name="Stingl U."/>
        </authorList>
    </citation>
    <scope>NUCLEOTIDE SEQUENCE [LARGE SCALE GENOMIC DNA]</scope>
    <source>
        <strain evidence="1">SCGC-AAA382A20</strain>
    </source>
</reference>
<sequence length="198" mass="23271">MVGMTFGSRWKKNSLGCENLKKKSGWFGNPTRHHLSALGIPTTKKFTGKREDDIIDKVLIHQYIDIDRNDVVDIFEYKGYPIVIVDTWDFGGIWQENNDAILLDYTSYTELSPKHIQYILDHEIVERELAENDFGKQSHSKTVAKYHEIANEIVSAEYSYEDIKSFYEDMCDYYDKFTDLDDYEIEDYAKWHLRGALK</sequence>
<organism evidence="1 2">
    <name type="scientific">candidate division MSBL1 archaeon SCGC-AAA382A20</name>
    <dbReference type="NCBI Taxonomy" id="1698280"/>
    <lineage>
        <taxon>Archaea</taxon>
        <taxon>Methanobacteriati</taxon>
        <taxon>Methanobacteriota</taxon>
        <taxon>candidate division MSBL1</taxon>
    </lineage>
</organism>
<proteinExistence type="predicted"/>